<dbReference type="AlphaFoldDB" id="A0A2K9MDB1"/>
<accession>A0A2K9MDB1</accession>
<reference evidence="2" key="1">
    <citation type="submission" date="2017-12" db="EMBL/GenBank/DDBJ databases">
        <title>Genomic analysis of Paracoccus sp. CBA4604.</title>
        <authorList>
            <person name="Roh S.W."/>
            <person name="Kim J.Y."/>
            <person name="Kim J.S."/>
        </authorList>
    </citation>
    <scope>NUCLEOTIDE SEQUENCE [LARGE SCALE GENOMIC DNA]</scope>
    <source>
        <strain evidence="2">CBA4604</strain>
    </source>
</reference>
<evidence type="ECO:0000313" key="2">
    <source>
        <dbReference type="Proteomes" id="UP000234882"/>
    </source>
</evidence>
<gene>
    <name evidence="1" type="ORF">CYR75_04415</name>
</gene>
<dbReference type="KEGG" id="paru:CYR75_04415"/>
<dbReference type="EMBL" id="CP025583">
    <property type="protein sequence ID" value="AUM73631.1"/>
    <property type="molecule type" value="Genomic_DNA"/>
</dbReference>
<dbReference type="Proteomes" id="UP000234882">
    <property type="component" value="Chromosome"/>
</dbReference>
<keyword evidence="2" id="KW-1185">Reference proteome</keyword>
<name>A0A2K9MDB1_9RHOB</name>
<proteinExistence type="predicted"/>
<organism evidence="1 2">
    <name type="scientific">Paracoccus jeotgali</name>
    <dbReference type="NCBI Taxonomy" id="2065379"/>
    <lineage>
        <taxon>Bacteria</taxon>
        <taxon>Pseudomonadati</taxon>
        <taxon>Pseudomonadota</taxon>
        <taxon>Alphaproteobacteria</taxon>
        <taxon>Rhodobacterales</taxon>
        <taxon>Paracoccaceae</taxon>
        <taxon>Paracoccus</taxon>
    </lineage>
</organism>
<evidence type="ECO:0000313" key="1">
    <source>
        <dbReference type="EMBL" id="AUM73631.1"/>
    </source>
</evidence>
<protein>
    <submittedName>
        <fullName evidence="1">Uncharacterized protein</fullName>
    </submittedName>
</protein>
<sequence length="87" mass="9815">MTEQMLSMSFNIFDAIHWFISYHRHGDPGSCVLEALPTGQSDLAFNFSIDSCQVDVNTALLGPQKPSQKRFRFGEALLKSPSRILLR</sequence>